<dbReference type="AlphaFoldDB" id="A0A0J9GZB0"/>
<keyword evidence="3" id="KW-1185">Reference proteome</keyword>
<evidence type="ECO:0000313" key="2">
    <source>
        <dbReference type="EMBL" id="KMW58813.1"/>
    </source>
</evidence>
<organism evidence="2 3">
    <name type="scientific">Candidatus Rhodobacter oscarellae</name>
    <dbReference type="NCBI Taxonomy" id="1675527"/>
    <lineage>
        <taxon>Bacteria</taxon>
        <taxon>Pseudomonadati</taxon>
        <taxon>Pseudomonadota</taxon>
        <taxon>Alphaproteobacteria</taxon>
        <taxon>Rhodobacterales</taxon>
        <taxon>Rhodobacter group</taxon>
        <taxon>Rhodobacter</taxon>
    </lineage>
</organism>
<proteinExistence type="predicted"/>
<dbReference type="InterPro" id="IPR049245">
    <property type="entry name" value="DUF6880"/>
</dbReference>
<dbReference type="EMBL" id="LFTY01000002">
    <property type="protein sequence ID" value="KMW58813.1"/>
    <property type="molecule type" value="Genomic_DNA"/>
</dbReference>
<reference evidence="2 3" key="1">
    <citation type="submission" date="2015-06" db="EMBL/GenBank/DDBJ databases">
        <title>Draft genome sequence of an Alphaproteobacteria species associated to the Mediterranean sponge Oscarella lobularis.</title>
        <authorList>
            <person name="Jourda C."/>
            <person name="Santini S."/>
            <person name="Claverie J.-M."/>
        </authorList>
    </citation>
    <scope>NUCLEOTIDE SEQUENCE [LARGE SCALE GENOMIC DNA]</scope>
    <source>
        <strain evidence="2">IGS</strain>
    </source>
</reference>
<evidence type="ECO:0000256" key="1">
    <source>
        <dbReference type="SAM" id="Coils"/>
    </source>
</evidence>
<dbReference type="OrthoDB" id="7183688at2"/>
<dbReference type="Proteomes" id="UP000037178">
    <property type="component" value="Unassembled WGS sequence"/>
</dbReference>
<feature type="coiled-coil region" evidence="1">
    <location>
        <begin position="231"/>
        <end position="258"/>
    </location>
</feature>
<protein>
    <submittedName>
        <fullName evidence="2">Uncharacterized protein</fullName>
    </submittedName>
</protein>
<evidence type="ECO:0000313" key="3">
    <source>
        <dbReference type="Proteomes" id="UP000037178"/>
    </source>
</evidence>
<accession>A0A0J9GZB0</accession>
<dbReference type="Pfam" id="PF21810">
    <property type="entry name" value="DUF6880"/>
    <property type="match status" value="1"/>
</dbReference>
<comment type="caution">
    <text evidence="2">The sequence shown here is derived from an EMBL/GenBank/DDBJ whole genome shotgun (WGS) entry which is preliminary data.</text>
</comment>
<sequence>MARNTLNQKNLAALGAERLAALCLELAAGSADLKRRLRLELTQEAGVAALAHEVRKRFAAIRRAKGNVSWRRKKTFLKDLETQLEMIVERIAPEDPAEAFELTWQFIELAPGVHERLYDRSGDLNATFEGALEQLGEIAPRAELRPEPLAERIYEALSENGYGEWDGLLDALAPVLTEEAVDRLSALVDTFEAEPLPPASDSDAYAIRLGDGRYGYSLDRDWPKEQKAMQIKAWRKAIADLRGDADAYRAELDQEQLLVPAVAAQLATRLIADGRAKEAILRLEAARDAPTTRYIPEEWNAAYCAALEALGWTRALQAFRWAHFRNTLQAKPLRDIVKALPDFDDMEAEEQGMKIARTHRDIDAALQFFLDWPAHAQAARLIVERHDELDGDMYYFLTPAAQALQADQPLAAVLCWRAMISFILENNKTKRMPYAIGHFQACARADLEITDYQGLPSHEAYARRLRSKHPGRKSFWHGVEMDE</sequence>
<gene>
    <name evidence="2" type="ORF">AIOL_003793</name>
</gene>
<dbReference type="PATRIC" id="fig|1675527.3.peg.3974"/>
<dbReference type="RefSeq" id="WP_049644376.1">
    <property type="nucleotide sequence ID" value="NZ_LFTY01000002.1"/>
</dbReference>
<keyword evidence="1" id="KW-0175">Coiled coil</keyword>
<dbReference type="STRING" id="1675527.AIOL_003793"/>
<name>A0A0J9GZB0_9RHOB</name>